<dbReference type="GeneID" id="302999486"/>
<gene>
    <name evidence="1" type="ordered locus">Tresu_2374</name>
</gene>
<reference evidence="1 2" key="1">
    <citation type="journal article" date="2011" name="Stand. Genomic Sci.">
        <title>Complete genome sequence of Treponema succinifaciens type strain (6091).</title>
        <authorList>
            <person name="Han C."/>
            <person name="Gronow S."/>
            <person name="Teshima H."/>
            <person name="Lapidus A."/>
            <person name="Nolan M."/>
            <person name="Lucas S."/>
            <person name="Hammon N."/>
            <person name="Deshpande S."/>
            <person name="Cheng J.F."/>
            <person name="Zeytun A."/>
            <person name="Tapia R."/>
            <person name="Goodwin L."/>
            <person name="Pitluck S."/>
            <person name="Liolios K."/>
            <person name="Pagani I."/>
            <person name="Ivanova N."/>
            <person name="Mavromatis K."/>
            <person name="Mikhailova N."/>
            <person name="Huntemann M."/>
            <person name="Pati A."/>
            <person name="Chen A."/>
            <person name="Palaniappan K."/>
            <person name="Land M."/>
            <person name="Hauser L."/>
            <person name="Brambilla E.M."/>
            <person name="Rohde M."/>
            <person name="Goker M."/>
            <person name="Woyke T."/>
            <person name="Bristow J."/>
            <person name="Eisen J.A."/>
            <person name="Markowitz V."/>
            <person name="Hugenholtz P."/>
            <person name="Kyrpides N.C."/>
            <person name="Klenk H.P."/>
            <person name="Detter J.C."/>
        </authorList>
    </citation>
    <scope>NUCLEOTIDE SEQUENCE [LARGE SCALE GENOMIC DNA]</scope>
    <source>
        <strain evidence="2">ATCC 33096 / DSM 2489 / 6091</strain>
    </source>
</reference>
<keyword evidence="2" id="KW-1185">Reference proteome</keyword>
<dbReference type="KEGG" id="tsu:Tresu_2374"/>
<dbReference type="HOGENOM" id="CLU_665551_0_0_12"/>
<dbReference type="AlphaFoldDB" id="F2NXN1"/>
<accession>F2NXN1</accession>
<dbReference type="Proteomes" id="UP000006852">
    <property type="component" value="Chromosome"/>
</dbReference>
<dbReference type="RefSeq" id="WP_013702489.1">
    <property type="nucleotide sequence ID" value="NC_015385.1"/>
</dbReference>
<name>F2NXN1_TRES6</name>
<proteinExistence type="predicted"/>
<sequence length="413" mass="47128">MKKNAQCTIMAQGFGQMKRLLGFAAVLIFSAGIFAATLKDAQDRLSAIEEFKSGILSSSPSGFFSDEEMDALNLLYQVLEGDEYTVNSLNGEMQFSIGEYSLVETKWPTEIQAFFFGGKISYERSVDIMYSDAMEKKYVPEPQMTEYQRRDYEYYINDYETRIRSGEKFFYAELTFKLTHWHGASEYRFEPAALKIYKNSKRPRAIITIDETQSKDFFTFAEEKEFRTEKQIERNSARIKKLLKDENKNASTEKAKKKDIIFTEQKGRRSFYVSAETSTDNIDFSNTDFASYKLDNMYGTLTLGLGKFIFAGISAGIDLPSLNENVPVYSFGGIFGLNLNLGTHIRPYGQTSVYARTDDHVVFKTGAGIDFKLGKFMLNLEYSYNWSNNVNASVKDEETEKFGSYTAGIGLTW</sequence>
<dbReference type="EMBL" id="CP002631">
    <property type="protein sequence ID" value="AEB15237.1"/>
    <property type="molecule type" value="Genomic_DNA"/>
</dbReference>
<evidence type="ECO:0000313" key="1">
    <source>
        <dbReference type="EMBL" id="AEB15237.1"/>
    </source>
</evidence>
<evidence type="ECO:0000313" key="2">
    <source>
        <dbReference type="Proteomes" id="UP000006852"/>
    </source>
</evidence>
<reference evidence="2" key="2">
    <citation type="submission" date="2011-04" db="EMBL/GenBank/DDBJ databases">
        <title>The complete genome of chromosome of Treponema succinifaciens DSM 2489.</title>
        <authorList>
            <person name="Lucas S."/>
            <person name="Copeland A."/>
            <person name="Lapidus A."/>
            <person name="Bruce D."/>
            <person name="Goodwin L."/>
            <person name="Pitluck S."/>
            <person name="Peters L."/>
            <person name="Kyrpides N."/>
            <person name="Mavromatis K."/>
            <person name="Ivanova N."/>
            <person name="Ovchinnikova G."/>
            <person name="Teshima H."/>
            <person name="Detter J.C."/>
            <person name="Tapia R."/>
            <person name="Han C."/>
            <person name="Land M."/>
            <person name="Hauser L."/>
            <person name="Markowitz V."/>
            <person name="Cheng J.-F."/>
            <person name="Hugenholtz P."/>
            <person name="Woyke T."/>
            <person name="Wu D."/>
            <person name="Gronow S."/>
            <person name="Wellnitz S."/>
            <person name="Brambilla E."/>
            <person name="Klenk H.-P."/>
            <person name="Eisen J.A."/>
        </authorList>
    </citation>
    <scope>NUCLEOTIDE SEQUENCE [LARGE SCALE GENOMIC DNA]</scope>
    <source>
        <strain evidence="2">ATCC 33096 / DSM 2489 / 6091</strain>
    </source>
</reference>
<protein>
    <submittedName>
        <fullName evidence="1">Uncharacterized protein</fullName>
    </submittedName>
</protein>
<organism evidence="1 2">
    <name type="scientific">Treponema succinifaciens (strain ATCC 33096 / DSM 2489 / 6091)</name>
    <dbReference type="NCBI Taxonomy" id="869209"/>
    <lineage>
        <taxon>Bacteria</taxon>
        <taxon>Pseudomonadati</taxon>
        <taxon>Spirochaetota</taxon>
        <taxon>Spirochaetia</taxon>
        <taxon>Spirochaetales</taxon>
        <taxon>Treponemataceae</taxon>
        <taxon>Treponema</taxon>
    </lineage>
</organism>